<comment type="caution">
    <text evidence="1">The sequence shown here is derived from an EMBL/GenBank/DDBJ whole genome shotgun (WGS) entry which is preliminary data.</text>
</comment>
<name>A0AA94L283_DESDE</name>
<proteinExistence type="predicted"/>
<sequence length="63" mass="7065">MKKIFGNAGLVTQRQQPEHIARGCPTLVKWVGQQEPCLPIMRHQDCAGNGPHALMSGMRDIRR</sequence>
<organism evidence="1 2">
    <name type="scientific">Desulfovibrio desulfuricans</name>
    <dbReference type="NCBI Taxonomy" id="876"/>
    <lineage>
        <taxon>Bacteria</taxon>
        <taxon>Pseudomonadati</taxon>
        <taxon>Thermodesulfobacteriota</taxon>
        <taxon>Desulfovibrionia</taxon>
        <taxon>Desulfovibrionales</taxon>
        <taxon>Desulfovibrionaceae</taxon>
        <taxon>Desulfovibrio</taxon>
    </lineage>
</organism>
<reference evidence="2" key="1">
    <citation type="submission" date="2016-11" db="EMBL/GenBank/DDBJ databases">
        <authorList>
            <person name="Jaros S."/>
            <person name="Januszkiewicz K."/>
            <person name="Wedrychowicz H."/>
        </authorList>
    </citation>
    <scope>NUCLEOTIDE SEQUENCE [LARGE SCALE GENOMIC DNA]</scope>
    <source>
        <strain evidence="2">DSM 7057</strain>
    </source>
</reference>
<accession>A0AA94L283</accession>
<dbReference type="Proteomes" id="UP000182680">
    <property type="component" value="Unassembled WGS sequence"/>
</dbReference>
<evidence type="ECO:0000313" key="1">
    <source>
        <dbReference type="EMBL" id="SFW48027.1"/>
    </source>
</evidence>
<dbReference type="RefSeq" id="WP_072311824.1">
    <property type="nucleotide sequence ID" value="NZ_FPIW01000022.1"/>
</dbReference>
<evidence type="ECO:0000313" key="2">
    <source>
        <dbReference type="Proteomes" id="UP000182680"/>
    </source>
</evidence>
<dbReference type="EMBL" id="FPIW01000022">
    <property type="protein sequence ID" value="SFW48027.1"/>
    <property type="molecule type" value="Genomic_DNA"/>
</dbReference>
<protein>
    <submittedName>
        <fullName evidence="1">Uncharacterized protein</fullName>
    </submittedName>
</protein>
<gene>
    <name evidence="1" type="ORF">SAMN02910291_01476</name>
</gene>
<dbReference type="AlphaFoldDB" id="A0AA94L283"/>